<dbReference type="InterPro" id="IPR013166">
    <property type="entry name" value="Citrate_lyase_ligase_C"/>
</dbReference>
<dbReference type="GO" id="GO:0008771">
    <property type="term" value="F:[citrate (pro-3S)-lyase] ligase activity"/>
    <property type="evidence" value="ECO:0007669"/>
    <property type="project" value="UniProtKB-EC"/>
</dbReference>
<feature type="domain" description="Citrate lyase ligase C-terminal" evidence="4">
    <location>
        <begin position="137"/>
        <end position="318"/>
    </location>
</feature>
<dbReference type="PANTHER" id="PTHR40599:SF1">
    <property type="entry name" value="[CITRATE [PRO-3S]-LYASE] LIGASE"/>
    <property type="match status" value="1"/>
</dbReference>
<evidence type="ECO:0000313" key="5">
    <source>
        <dbReference type="EMBL" id="SDI58412.1"/>
    </source>
</evidence>
<protein>
    <recommendedName>
        <fullName evidence="3">[Citrate [pro-3S]-lyase] ligase</fullName>
        <ecNumber evidence="3">6.2.1.22</ecNumber>
    </recommendedName>
</protein>
<keyword evidence="2 3" id="KW-0067">ATP-binding</keyword>
<evidence type="ECO:0000256" key="1">
    <source>
        <dbReference type="ARBA" id="ARBA00022741"/>
    </source>
</evidence>
<dbReference type="GO" id="GO:0016829">
    <property type="term" value="F:lyase activity"/>
    <property type="evidence" value="ECO:0007669"/>
    <property type="project" value="UniProtKB-KW"/>
</dbReference>
<dbReference type="EMBL" id="FNCY01000022">
    <property type="protein sequence ID" value="SDI58412.1"/>
    <property type="molecule type" value="Genomic_DNA"/>
</dbReference>
<keyword evidence="5" id="KW-0456">Lyase</keyword>
<proteinExistence type="predicted"/>
<accession>A0A1G8LRT1</accession>
<evidence type="ECO:0000259" key="4">
    <source>
        <dbReference type="SMART" id="SM00764"/>
    </source>
</evidence>
<dbReference type="NCBIfam" id="TIGR00125">
    <property type="entry name" value="cyt_tran_rel"/>
    <property type="match status" value="1"/>
</dbReference>
<dbReference type="PANTHER" id="PTHR40599">
    <property type="entry name" value="[CITRATE [PRO-3S]-LYASE] LIGASE"/>
    <property type="match status" value="1"/>
</dbReference>
<dbReference type="Proteomes" id="UP000198607">
    <property type="component" value="Unassembled WGS sequence"/>
</dbReference>
<dbReference type="STRING" id="83767.SAMN05660652_03692"/>
<dbReference type="InterPro" id="IPR005216">
    <property type="entry name" value="Citrate_lyase_ligase"/>
</dbReference>
<gene>
    <name evidence="5" type="ORF">SAMN05660652_03692</name>
</gene>
<dbReference type="NCBIfam" id="TIGR00124">
    <property type="entry name" value="cit_ly_ligase"/>
    <property type="match status" value="1"/>
</dbReference>
<comment type="catalytic activity">
    <reaction evidence="3">
        <text>holo-[citrate lyase ACP] + acetate + ATP = acetyl-[citrate lyase ACP] + AMP + diphosphate</text>
        <dbReference type="Rhea" id="RHEA:23788"/>
        <dbReference type="Rhea" id="RHEA-COMP:10158"/>
        <dbReference type="Rhea" id="RHEA-COMP:13710"/>
        <dbReference type="ChEBI" id="CHEBI:30089"/>
        <dbReference type="ChEBI" id="CHEBI:30616"/>
        <dbReference type="ChEBI" id="CHEBI:33019"/>
        <dbReference type="ChEBI" id="CHEBI:82683"/>
        <dbReference type="ChEBI" id="CHEBI:137976"/>
        <dbReference type="ChEBI" id="CHEBI:456215"/>
        <dbReference type="EC" id="6.2.1.22"/>
    </reaction>
</comment>
<dbReference type="EC" id="6.2.1.22" evidence="3"/>
<keyword evidence="1 3" id="KW-0547">Nucleotide-binding</keyword>
<dbReference type="Pfam" id="PF08218">
    <property type="entry name" value="Citrate_ly_lig"/>
    <property type="match status" value="1"/>
</dbReference>
<dbReference type="OrthoDB" id="9779753at2"/>
<evidence type="ECO:0000313" key="6">
    <source>
        <dbReference type="Proteomes" id="UP000198607"/>
    </source>
</evidence>
<evidence type="ECO:0000256" key="3">
    <source>
        <dbReference type="PIRNR" id="PIRNR005751"/>
    </source>
</evidence>
<keyword evidence="3 5" id="KW-0436">Ligase</keyword>
<name>A0A1G8LRT1_9RHOO</name>
<sequence length="338" mass="36563">MIAELLSGRGVLEARSLIERSGLSFEAGFDEMFGLYEAGQLVAAGARAGNILKMLAVEPAYQGGAALGELVTSLLNRARTAGHESLFIYTKPEYATSFEALNFRLLASQGKVALLEYGGGLNAWLAGCRRAAQDGLAGAVVMNCNPFTNGHRYLVETAASLVDTLYLFVVREDRSIFPFDVRFKLVEAGVRDIDNVIVLDSSSYIVSGATFPTYFLKQDDPVARIQMELDATVFGTRIAPAFGITRRFVGTEPCCPLTGGYNEAMKRILPGLGVEVVEVERIQVSSGVISASRVRELIGMNELSRLEEFVPPTTLAYLTSDAAAPIRKKLQMKTGANL</sequence>
<dbReference type="SUPFAM" id="SSF52374">
    <property type="entry name" value="Nucleotidylyl transferase"/>
    <property type="match status" value="1"/>
</dbReference>
<organism evidence="5 6">
    <name type="scientific">Propionivibrio dicarboxylicus</name>
    <dbReference type="NCBI Taxonomy" id="83767"/>
    <lineage>
        <taxon>Bacteria</taxon>
        <taxon>Pseudomonadati</taxon>
        <taxon>Pseudomonadota</taxon>
        <taxon>Betaproteobacteria</taxon>
        <taxon>Rhodocyclales</taxon>
        <taxon>Rhodocyclaceae</taxon>
        <taxon>Propionivibrio</taxon>
    </lineage>
</organism>
<dbReference type="SMART" id="SM00764">
    <property type="entry name" value="Citrate_ly_lig"/>
    <property type="match status" value="1"/>
</dbReference>
<dbReference type="AlphaFoldDB" id="A0A1G8LRT1"/>
<dbReference type="InterPro" id="IPR004821">
    <property type="entry name" value="Cyt_trans-like"/>
</dbReference>
<keyword evidence="6" id="KW-1185">Reference proteome</keyword>
<dbReference type="PIRSF" id="PIRSF005751">
    <property type="entry name" value="Acet_citr_lig"/>
    <property type="match status" value="1"/>
</dbReference>
<dbReference type="Gene3D" id="3.40.50.620">
    <property type="entry name" value="HUPs"/>
    <property type="match status" value="1"/>
</dbReference>
<dbReference type="InterPro" id="IPR014729">
    <property type="entry name" value="Rossmann-like_a/b/a_fold"/>
</dbReference>
<evidence type="ECO:0000256" key="2">
    <source>
        <dbReference type="ARBA" id="ARBA00022840"/>
    </source>
</evidence>
<reference evidence="5 6" key="1">
    <citation type="submission" date="2016-10" db="EMBL/GenBank/DDBJ databases">
        <authorList>
            <person name="de Groot N.N."/>
        </authorList>
    </citation>
    <scope>NUCLEOTIDE SEQUENCE [LARGE SCALE GENOMIC DNA]</scope>
    <source>
        <strain evidence="5 6">DSM 5885</strain>
    </source>
</reference>
<comment type="function">
    <text evidence="3">Acetylation of prosthetic group (2-(5''-phosphoribosyl)-3'-dephosphocoenzyme-A) of the gamma subunit of citrate lyase.</text>
</comment>
<dbReference type="GO" id="GO:0005524">
    <property type="term" value="F:ATP binding"/>
    <property type="evidence" value="ECO:0007669"/>
    <property type="project" value="UniProtKB-UniRule"/>
</dbReference>